<dbReference type="PROSITE" id="PS00041">
    <property type="entry name" value="HTH_ARAC_FAMILY_1"/>
    <property type="match status" value="1"/>
</dbReference>
<keyword evidence="1" id="KW-0805">Transcription regulation</keyword>
<dbReference type="PROSITE" id="PS01124">
    <property type="entry name" value="HTH_ARAC_FAMILY_2"/>
    <property type="match status" value="1"/>
</dbReference>
<evidence type="ECO:0000256" key="2">
    <source>
        <dbReference type="ARBA" id="ARBA00023125"/>
    </source>
</evidence>
<dbReference type="GO" id="GO:0043565">
    <property type="term" value="F:sequence-specific DNA binding"/>
    <property type="evidence" value="ECO:0007669"/>
    <property type="project" value="InterPro"/>
</dbReference>
<gene>
    <name evidence="5" type="ORF">BA062_19555</name>
</gene>
<evidence type="ECO:0000313" key="6">
    <source>
        <dbReference type="Proteomes" id="UP000247892"/>
    </source>
</evidence>
<protein>
    <submittedName>
        <fullName evidence="5">AraC family transcriptional regulator</fullName>
    </submittedName>
</protein>
<dbReference type="SMART" id="SM00342">
    <property type="entry name" value="HTH_ARAC"/>
    <property type="match status" value="1"/>
</dbReference>
<dbReference type="Gene3D" id="1.10.10.60">
    <property type="entry name" value="Homeodomain-like"/>
    <property type="match status" value="2"/>
</dbReference>
<proteinExistence type="predicted"/>
<dbReference type="PANTHER" id="PTHR46796">
    <property type="entry name" value="HTH-TYPE TRANSCRIPTIONAL ACTIVATOR RHAS-RELATED"/>
    <property type="match status" value="1"/>
</dbReference>
<dbReference type="InterPro" id="IPR018062">
    <property type="entry name" value="HTH_AraC-typ_CS"/>
</dbReference>
<reference evidence="5 6" key="1">
    <citation type="submission" date="2016-07" db="EMBL/GenBank/DDBJ databases">
        <title>Draft genome sequence of Prauserella sp. YIM 121212, isolated from alkaline soil.</title>
        <authorList>
            <person name="Ruckert C."/>
            <person name="Albersmeier A."/>
            <person name="Jiang C.-L."/>
            <person name="Jiang Y."/>
            <person name="Kalinowski J."/>
            <person name="Schneider O."/>
            <person name="Winkler A."/>
            <person name="Zotchev S.B."/>
        </authorList>
    </citation>
    <scope>NUCLEOTIDE SEQUENCE [LARGE SCALE GENOMIC DNA]</scope>
    <source>
        <strain evidence="5 6">YIM 121212</strain>
    </source>
</reference>
<organism evidence="5 6">
    <name type="scientific">Prauserella flavalba</name>
    <dbReference type="NCBI Taxonomy" id="1477506"/>
    <lineage>
        <taxon>Bacteria</taxon>
        <taxon>Bacillati</taxon>
        <taxon>Actinomycetota</taxon>
        <taxon>Actinomycetes</taxon>
        <taxon>Pseudonocardiales</taxon>
        <taxon>Pseudonocardiaceae</taxon>
        <taxon>Prauserella</taxon>
    </lineage>
</organism>
<accession>A0A318LME7</accession>
<dbReference type="InterPro" id="IPR050204">
    <property type="entry name" value="AraC_XylS_family_regulators"/>
</dbReference>
<keyword evidence="6" id="KW-1185">Reference proteome</keyword>
<evidence type="ECO:0000256" key="3">
    <source>
        <dbReference type="ARBA" id="ARBA00023163"/>
    </source>
</evidence>
<evidence type="ECO:0000256" key="1">
    <source>
        <dbReference type="ARBA" id="ARBA00023015"/>
    </source>
</evidence>
<feature type="domain" description="HTH araC/xylS-type" evidence="4">
    <location>
        <begin position="209"/>
        <end position="307"/>
    </location>
</feature>
<dbReference type="InterPro" id="IPR018060">
    <property type="entry name" value="HTH_AraC"/>
</dbReference>
<dbReference type="RefSeq" id="WP_110338835.1">
    <property type="nucleotide sequence ID" value="NZ_JBHVKT010000088.1"/>
</dbReference>
<keyword evidence="3" id="KW-0804">Transcription</keyword>
<evidence type="ECO:0000259" key="4">
    <source>
        <dbReference type="PROSITE" id="PS01124"/>
    </source>
</evidence>
<dbReference type="SUPFAM" id="SSF46689">
    <property type="entry name" value="Homeodomain-like"/>
    <property type="match status" value="2"/>
</dbReference>
<dbReference type="GO" id="GO:0003700">
    <property type="term" value="F:DNA-binding transcription factor activity"/>
    <property type="evidence" value="ECO:0007669"/>
    <property type="project" value="InterPro"/>
</dbReference>
<keyword evidence="2" id="KW-0238">DNA-binding</keyword>
<dbReference type="InterPro" id="IPR009057">
    <property type="entry name" value="Homeodomain-like_sf"/>
</dbReference>
<dbReference type="Pfam" id="PF12852">
    <property type="entry name" value="Cupin_6"/>
    <property type="match status" value="1"/>
</dbReference>
<dbReference type="AlphaFoldDB" id="A0A318LME7"/>
<dbReference type="Pfam" id="PF12833">
    <property type="entry name" value="HTH_18"/>
    <property type="match status" value="1"/>
</dbReference>
<evidence type="ECO:0000313" key="5">
    <source>
        <dbReference type="EMBL" id="PXY30737.1"/>
    </source>
</evidence>
<comment type="caution">
    <text evidence="5">The sequence shown here is derived from an EMBL/GenBank/DDBJ whole genome shotgun (WGS) entry which is preliminary data.</text>
</comment>
<dbReference type="EMBL" id="MASU01000007">
    <property type="protein sequence ID" value="PXY30737.1"/>
    <property type="molecule type" value="Genomic_DNA"/>
</dbReference>
<dbReference type="OrthoDB" id="241790at2"/>
<sequence>MDALGRLLDGPRAHGAFVLRALLDPPWSIHVRDRAPLTLVAVATGEAWLVPGEGEPVRLRENDIALVRGPEPYTVADDPATEPTVIVHPGQRCTTPDGEELCELLRLGVRTWGTGGDTTLLVGAYELPGAISRRLLAALPQRLVLPYAEWESPLVPLLAAEIGREEPGQTVVLDRLLDLLVIAALRTHLARADAAGSSWYHAHSDPVVGHALRLLHDNPALPWTVATLAAKTGVSRAVLARRFTELVGESPMAYLTGWRLALAADLLREPDTTVDAVARRVGYGSAFALSTAFKRVRGVSPQEHRESTVTSVG</sequence>
<dbReference type="PANTHER" id="PTHR46796:SF13">
    <property type="entry name" value="HTH-TYPE TRANSCRIPTIONAL ACTIVATOR RHAS"/>
    <property type="match status" value="1"/>
</dbReference>
<dbReference type="Proteomes" id="UP000247892">
    <property type="component" value="Unassembled WGS sequence"/>
</dbReference>
<dbReference type="InterPro" id="IPR032783">
    <property type="entry name" value="AraC_lig"/>
</dbReference>
<name>A0A318LME7_9PSEU</name>